<feature type="region of interest" description="Disordered" evidence="2">
    <location>
        <begin position="98"/>
        <end position="313"/>
    </location>
</feature>
<feature type="region of interest" description="Disordered" evidence="2">
    <location>
        <begin position="1466"/>
        <end position="1498"/>
    </location>
</feature>
<proteinExistence type="predicted"/>
<protein>
    <recommendedName>
        <fullName evidence="3">C2H2-type domain-containing protein</fullName>
    </recommendedName>
</protein>
<evidence type="ECO:0000313" key="4">
    <source>
        <dbReference type="EMBL" id="KAH3817254.1"/>
    </source>
</evidence>
<feature type="compositionally biased region" description="Acidic residues" evidence="2">
    <location>
        <begin position="1550"/>
        <end position="1562"/>
    </location>
</feature>
<sequence>MAHKFKKRLGKLDAICAKLKLNTVPKAAEDTELWTLPVTNVSNNSSVPSNSILNQEFSNINNNVVGKKDLNTSPESLIENGEIALDFSCNTKKSIRENSVDNDEKDLTDAPENNEKTSDDKTSVDRSNPTENESKAGSNKRKRKSAVPRSISQVKDFYDEKDEKDELEEYEINNLNTDFPPEEESDHNLSGSGQESLSRSLYNDRNSLELNQSKSSTISTQSKESEKSRKESSDQLSIPLDLSLNRNKPSVVQNDKKEVMTEDEDFTDSDDDIEDEEDFFKPDKKFVQNKEKQNPSSSPSIPSLSSSTSSLNTASLADPSLHLKDFAENTMNELISMYYGRPGAVDSGKYIPLKSLKHIPPYSQGSPSNVHSLGLAKSEGVAYSQNQPMSSEDDESHDNMTTPVKGIYANYVKSSGPSTSGRGGKLQNDRFTTSSSFINAVYSKTPGTPNVGGQISPALPNYSKYLKRYNSGIECGGSHCKELGYREHYHCIDCSFQVFAKKEEMVRHYKWHRKREESLQHGFLRFSPMDNCSKKFGQCTHNSKQTHYHCLQPGCDKVYISTSDVQMHANYHRKDSAIMSEGFQRFRATEDCGTPSCSFYGQRTTHFHCLRPDCKFTFKNKADMEKHKSYHQKDEVLGRDGFKKFMKYEHCMYTSCRYSKLSNHIHCIRPGCDYVLHSTAQLYSHKRKHEKRDFESAYKKYRHHGSLGPQTPLSNLSMSDMGNSSASSVNSSPVTPAGFGGSSGMKRQLELDQSEPLELKRRRHESGSDVEMSAPSTPSGRSTPGDKIWQAKLPRSESMDGDDTSNNEDSRDYSFLERRHLANMEAENLSLSSSLNLPIPKLGDIKTGLTSLSSLPPTASVAVSQSATTSLHLGASVASPTPDQLFKPMTPEKATSSGMLNNPPGGGSLMAMNPGTLLTVPSTHAGASIALQPPKSVYTERREKDDSWKTYLVRYTANDPCNPRCQYLYKDHYHCKIEGCLVLFKSKDGVREHARFHELQDRITPIAYQTYESAVPCPEKCQYSEKEKHFHCIWTGCSHVIPYIGPTFGRLEHYRIHEYSRTSAGKSYNRGGSTKLGNIFDDNTIRRRGRPPKYPKIELPKIPKVELTDEEIRQSQITQSVESPGDMKVLNGFRVFSPEDPCPDDKCIFIGKLHYHCARPRCNTITDRVDVLNLHAKDFHSFVNILEGYEFFDRSVSCRRFHCPNNQTNRHFHCTRPKCDYSFIRHSTMSQHEKKHLGARSLSMEGIDSQTSPSRASVTQPSLVANHLQASLSSVKPLLSSLMPVAGLSGTSNRTTFISQSGNQIPRLTQESVIFPTPQNLVAMAIASSSVAMETSLVKGTAPLSTVQSLPLTANQTFPGFPNSLFTLDGMSIDLNSIEAIRKNVLLNVLLKPGGMNQIPQPSWNELRAKMHYGLSQICGRPFCKLKKKDHYHCSECDQAFSDPARLRSHIGKHGIKLNRDITEHTPIAPKPANLSSQSQLAPMSKHSVPSNTVDMDSQEAKCLSDANMETKDTDDEDADDVKSSSLNLNPSMFSQMIFKAQGQSKMGSDDEMNGEDDDYDETSLKIDTGSEIDDSQGETIEKENNKSIRSGRKITRTKHEDFINSDDLSLDKPRPQIASKNGQKTTPRPQHAATESNKVVPTGPRSMRDDSIPDGYSRWRYNEECKYPKCAYKHSVTHFHCIREDCGYGFSDRSRLIQHTLRHERIDSITGGELQQFRINQDCEIAECEHKLKMSHFHCKRCNYCCTDSSKVLTHRKQHAKADKIIGQGFDKCSQAEDCRVTGCPYLGKQSHFHCKLATCKLPVLGPTQMSAHRHRHTNDGDVDG</sequence>
<dbReference type="OrthoDB" id="10063916at2759"/>
<dbReference type="PANTHER" id="PTHR12451">
    <property type="entry name" value="TRANSCRIPTION FACTOR CASTOR PROTEIN MING -RELATED"/>
    <property type="match status" value="1"/>
</dbReference>
<evidence type="ECO:0000259" key="3">
    <source>
        <dbReference type="PROSITE" id="PS50157"/>
    </source>
</evidence>
<dbReference type="GO" id="GO:0045664">
    <property type="term" value="P:regulation of neuron differentiation"/>
    <property type="evidence" value="ECO:0007669"/>
    <property type="project" value="TreeGrafter"/>
</dbReference>
<dbReference type="InterPro" id="IPR040373">
    <property type="entry name" value="CASZ1"/>
</dbReference>
<feature type="compositionally biased region" description="Basic and acidic residues" evidence="2">
    <location>
        <begin position="279"/>
        <end position="293"/>
    </location>
</feature>
<feature type="compositionally biased region" description="Polar residues" evidence="2">
    <location>
        <begin position="1619"/>
        <end position="1640"/>
    </location>
</feature>
<feature type="compositionally biased region" description="Acidic residues" evidence="2">
    <location>
        <begin position="261"/>
        <end position="278"/>
    </location>
</feature>
<feature type="domain" description="C2H2-type" evidence="3">
    <location>
        <begin position="1680"/>
        <end position="1709"/>
    </location>
</feature>
<feature type="compositionally biased region" description="Polar residues" evidence="2">
    <location>
        <begin position="244"/>
        <end position="253"/>
    </location>
</feature>
<comment type="caution">
    <text evidence="4">The sequence shown here is derived from an EMBL/GenBank/DDBJ whole genome shotgun (WGS) entry which is preliminary data.</text>
</comment>
<dbReference type="GO" id="GO:0045944">
    <property type="term" value="P:positive regulation of transcription by RNA polymerase II"/>
    <property type="evidence" value="ECO:0007669"/>
    <property type="project" value="TreeGrafter"/>
</dbReference>
<dbReference type="PROSITE" id="PS00028">
    <property type="entry name" value="ZINC_FINGER_C2H2_1"/>
    <property type="match status" value="9"/>
</dbReference>
<feature type="region of interest" description="Disordered" evidence="2">
    <location>
        <begin position="876"/>
        <end position="895"/>
    </location>
</feature>
<feature type="compositionally biased region" description="Basic and acidic residues" evidence="2">
    <location>
        <begin position="223"/>
        <end position="233"/>
    </location>
</feature>
<organism evidence="4 5">
    <name type="scientific">Dreissena polymorpha</name>
    <name type="common">Zebra mussel</name>
    <name type="synonym">Mytilus polymorpha</name>
    <dbReference type="NCBI Taxonomy" id="45954"/>
    <lineage>
        <taxon>Eukaryota</taxon>
        <taxon>Metazoa</taxon>
        <taxon>Spiralia</taxon>
        <taxon>Lophotrochozoa</taxon>
        <taxon>Mollusca</taxon>
        <taxon>Bivalvia</taxon>
        <taxon>Autobranchia</taxon>
        <taxon>Heteroconchia</taxon>
        <taxon>Euheterodonta</taxon>
        <taxon>Imparidentia</taxon>
        <taxon>Neoheterodontei</taxon>
        <taxon>Myida</taxon>
        <taxon>Dreissenoidea</taxon>
        <taxon>Dreissenidae</taxon>
        <taxon>Dreissena</taxon>
    </lineage>
</organism>
<feature type="compositionally biased region" description="Low complexity" evidence="2">
    <location>
        <begin position="294"/>
        <end position="313"/>
    </location>
</feature>
<keyword evidence="5" id="KW-1185">Reference proteome</keyword>
<dbReference type="Proteomes" id="UP000828390">
    <property type="component" value="Unassembled WGS sequence"/>
</dbReference>
<evidence type="ECO:0000313" key="5">
    <source>
        <dbReference type="Proteomes" id="UP000828390"/>
    </source>
</evidence>
<feature type="compositionally biased region" description="Low complexity" evidence="2">
    <location>
        <begin position="212"/>
        <end position="222"/>
    </location>
</feature>
<feature type="compositionally biased region" description="Polar residues" evidence="2">
    <location>
        <begin position="188"/>
        <end position="211"/>
    </location>
</feature>
<feature type="compositionally biased region" description="Polar residues" evidence="2">
    <location>
        <begin position="125"/>
        <end position="137"/>
    </location>
</feature>
<keyword evidence="1" id="KW-0479">Metal-binding</keyword>
<dbReference type="GO" id="GO:0008270">
    <property type="term" value="F:zinc ion binding"/>
    <property type="evidence" value="ECO:0007669"/>
    <property type="project" value="UniProtKB-KW"/>
</dbReference>
<feature type="domain" description="C2H2-type" evidence="3">
    <location>
        <begin position="607"/>
        <end position="636"/>
    </location>
</feature>
<dbReference type="PANTHER" id="PTHR12451:SF0">
    <property type="entry name" value="ZINC FINGER PROTEIN CASTOR HOMOLOG 1"/>
    <property type="match status" value="1"/>
</dbReference>
<keyword evidence="1" id="KW-0863">Zinc-finger</keyword>
<keyword evidence="1" id="KW-0862">Zinc</keyword>
<dbReference type="EMBL" id="JAIWYP010000005">
    <property type="protein sequence ID" value="KAH3817254.1"/>
    <property type="molecule type" value="Genomic_DNA"/>
</dbReference>
<dbReference type="InterPro" id="IPR013087">
    <property type="entry name" value="Znf_C2H2_type"/>
</dbReference>
<gene>
    <name evidence="4" type="ORF">DPMN_118786</name>
</gene>
<dbReference type="GO" id="GO:0000981">
    <property type="term" value="F:DNA-binding transcription factor activity, RNA polymerase II-specific"/>
    <property type="evidence" value="ECO:0007669"/>
    <property type="project" value="TreeGrafter"/>
</dbReference>
<dbReference type="GO" id="GO:0000977">
    <property type="term" value="F:RNA polymerase II transcription regulatory region sequence-specific DNA binding"/>
    <property type="evidence" value="ECO:0007669"/>
    <property type="project" value="TreeGrafter"/>
</dbReference>
<reference evidence="4" key="1">
    <citation type="journal article" date="2019" name="bioRxiv">
        <title>The Genome of the Zebra Mussel, Dreissena polymorpha: A Resource for Invasive Species Research.</title>
        <authorList>
            <person name="McCartney M.A."/>
            <person name="Auch B."/>
            <person name="Kono T."/>
            <person name="Mallez S."/>
            <person name="Zhang Y."/>
            <person name="Obille A."/>
            <person name="Becker A."/>
            <person name="Abrahante J.E."/>
            <person name="Garbe J."/>
            <person name="Badalamenti J.P."/>
            <person name="Herman A."/>
            <person name="Mangelson H."/>
            <person name="Liachko I."/>
            <person name="Sullivan S."/>
            <person name="Sone E.D."/>
            <person name="Koren S."/>
            <person name="Silverstein K.A.T."/>
            <person name="Beckman K.B."/>
            <person name="Gohl D.M."/>
        </authorList>
    </citation>
    <scope>NUCLEOTIDE SEQUENCE</scope>
    <source>
        <strain evidence="4">Duluth1</strain>
        <tissue evidence="4">Whole animal</tissue>
    </source>
</reference>
<feature type="region of interest" description="Disordered" evidence="2">
    <location>
        <begin position="702"/>
        <end position="811"/>
    </location>
</feature>
<feature type="region of interest" description="Disordered" evidence="2">
    <location>
        <begin position="1510"/>
        <end position="1652"/>
    </location>
</feature>
<feature type="compositionally biased region" description="Polar residues" evidence="2">
    <location>
        <begin position="1474"/>
        <end position="1496"/>
    </location>
</feature>
<feature type="domain" description="C2H2-type" evidence="3">
    <location>
        <begin position="1432"/>
        <end position="1454"/>
    </location>
</feature>
<dbReference type="SMART" id="SM00355">
    <property type="entry name" value="ZnF_C2H2"/>
    <property type="match status" value="12"/>
</dbReference>
<name>A0A9D4GHG7_DREPO</name>
<dbReference type="PROSITE" id="PS50157">
    <property type="entry name" value="ZINC_FINGER_C2H2_2"/>
    <property type="match status" value="4"/>
</dbReference>
<feature type="compositionally biased region" description="Acidic residues" evidence="2">
    <location>
        <begin position="159"/>
        <end position="171"/>
    </location>
</feature>
<evidence type="ECO:0000256" key="1">
    <source>
        <dbReference type="PROSITE-ProRule" id="PRU00042"/>
    </source>
</evidence>
<evidence type="ECO:0000256" key="2">
    <source>
        <dbReference type="SAM" id="MobiDB-lite"/>
    </source>
</evidence>
<feature type="compositionally biased region" description="Low complexity" evidence="2">
    <location>
        <begin position="717"/>
        <end position="737"/>
    </location>
</feature>
<feature type="compositionally biased region" description="Polar residues" evidence="2">
    <location>
        <begin position="1524"/>
        <end position="1535"/>
    </location>
</feature>
<feature type="domain" description="C2H2-type" evidence="3">
    <location>
        <begin position="1212"/>
        <end position="1241"/>
    </location>
</feature>
<reference evidence="4" key="2">
    <citation type="submission" date="2020-11" db="EMBL/GenBank/DDBJ databases">
        <authorList>
            <person name="McCartney M.A."/>
            <person name="Auch B."/>
            <person name="Kono T."/>
            <person name="Mallez S."/>
            <person name="Becker A."/>
            <person name="Gohl D.M."/>
            <person name="Silverstein K.A.T."/>
            <person name="Koren S."/>
            <person name="Bechman K.B."/>
            <person name="Herman A."/>
            <person name="Abrahante J.E."/>
            <person name="Garbe J."/>
        </authorList>
    </citation>
    <scope>NUCLEOTIDE SEQUENCE</scope>
    <source>
        <strain evidence="4">Duluth1</strain>
        <tissue evidence="4">Whole animal</tissue>
    </source>
</reference>
<feature type="compositionally biased region" description="Basic and acidic residues" evidence="2">
    <location>
        <begin position="105"/>
        <end position="124"/>
    </location>
</feature>
<dbReference type="GO" id="GO:0005634">
    <property type="term" value="C:nucleus"/>
    <property type="evidence" value="ECO:0007669"/>
    <property type="project" value="TreeGrafter"/>
</dbReference>
<accession>A0A9D4GHG7</accession>